<accession>A0ABT0DGP1</accession>
<dbReference type="Gene3D" id="3.40.190.150">
    <property type="entry name" value="Bordetella uptake gene, domain 1"/>
    <property type="match status" value="1"/>
</dbReference>
<protein>
    <submittedName>
        <fullName evidence="2">Tripartite tricarboxylate transporter substrate binding protein</fullName>
    </submittedName>
</protein>
<name>A0ABT0DGP1_9HYPH</name>
<dbReference type="InterPro" id="IPR042100">
    <property type="entry name" value="Bug_dom1"/>
</dbReference>
<gene>
    <name evidence="2" type="ORF">MWN33_00215</name>
</gene>
<evidence type="ECO:0000313" key="2">
    <source>
        <dbReference type="EMBL" id="MCK0206452.1"/>
    </source>
</evidence>
<dbReference type="Pfam" id="PF03401">
    <property type="entry name" value="TctC"/>
    <property type="match status" value="1"/>
</dbReference>
<dbReference type="Proteomes" id="UP001202867">
    <property type="component" value="Unassembled WGS sequence"/>
</dbReference>
<reference evidence="2 3" key="1">
    <citation type="submission" date="2022-04" db="EMBL/GenBank/DDBJ databases">
        <authorList>
            <person name="Grouzdev D.S."/>
            <person name="Pantiukh K.S."/>
            <person name="Krutkina M.S."/>
        </authorList>
    </citation>
    <scope>NUCLEOTIDE SEQUENCE [LARGE SCALE GENOMIC DNA]</scope>
    <source>
        <strain evidence="2 3">Jip08</strain>
    </source>
</reference>
<dbReference type="CDD" id="cd13578">
    <property type="entry name" value="PBP2_Bug27"/>
    <property type="match status" value="1"/>
</dbReference>
<dbReference type="PIRSF" id="PIRSF017082">
    <property type="entry name" value="YflP"/>
    <property type="match status" value="1"/>
</dbReference>
<proteinExistence type="inferred from homology"/>
<dbReference type="Gene3D" id="3.40.190.10">
    <property type="entry name" value="Periplasmic binding protein-like II"/>
    <property type="match status" value="1"/>
</dbReference>
<reference evidence="3" key="2">
    <citation type="submission" date="2023-07" db="EMBL/GenBank/DDBJ databases">
        <title>Ancylobacter moscoviensis sp. nov., facultatively methylotrophic bacteria from activated sludge and the reclassification of Starkeya novella (Starkey 1934) Kelly et al. 2000 as Ancylobacter novellus comb. nov., Starkeya koreensis Im et al. 2006 as Ancylobacter koreensis comb.nov., Angulomicrobium tetraedrale Vasil'eva et al. 1986 as Ancylobacter tetraedralis comb. nov., Angulomicrobium amanitiforme Fritz et al. 2004 as Ancylobacter amanitiformis comb. nov. and Methylorhabdus multivorans Doronina et al. 1996 as Ancylobacter multivorans comb. nov. and emended description of the genus Ancylobacter.</title>
        <authorList>
            <person name="Doronina N."/>
            <person name="Chemodurova A."/>
            <person name="Grouzdev D."/>
            <person name="Koziaeva V."/>
            <person name="Shi W."/>
            <person name="Wu L."/>
            <person name="Kaparullina E."/>
        </authorList>
    </citation>
    <scope>NUCLEOTIDE SEQUENCE [LARGE SCALE GENOMIC DNA]</scope>
    <source>
        <strain evidence="3">Jip08</strain>
    </source>
</reference>
<dbReference type="SUPFAM" id="SSF53850">
    <property type="entry name" value="Periplasmic binding protein-like II"/>
    <property type="match status" value="1"/>
</dbReference>
<keyword evidence="3" id="KW-1185">Reference proteome</keyword>
<evidence type="ECO:0000313" key="3">
    <source>
        <dbReference type="Proteomes" id="UP001202867"/>
    </source>
</evidence>
<dbReference type="PANTHER" id="PTHR42928:SF5">
    <property type="entry name" value="BLR1237 PROTEIN"/>
    <property type="match status" value="1"/>
</dbReference>
<organism evidence="2 3">
    <name type="scientific">Ancylobacter koreensis</name>
    <dbReference type="NCBI Taxonomy" id="266121"/>
    <lineage>
        <taxon>Bacteria</taxon>
        <taxon>Pseudomonadati</taxon>
        <taxon>Pseudomonadota</taxon>
        <taxon>Alphaproteobacteria</taxon>
        <taxon>Hyphomicrobiales</taxon>
        <taxon>Xanthobacteraceae</taxon>
        <taxon>Ancylobacter</taxon>
    </lineage>
</organism>
<dbReference type="EMBL" id="JALKCG010000001">
    <property type="protein sequence ID" value="MCK0206452.1"/>
    <property type="molecule type" value="Genomic_DNA"/>
</dbReference>
<dbReference type="RefSeq" id="WP_247198039.1">
    <property type="nucleotide sequence ID" value="NZ_JALKCG010000001.1"/>
</dbReference>
<comment type="similarity">
    <text evidence="1">Belongs to the UPF0065 (bug) family.</text>
</comment>
<comment type="caution">
    <text evidence="2">The sequence shown here is derived from an EMBL/GenBank/DDBJ whole genome shotgun (WGS) entry which is preliminary data.</text>
</comment>
<sequence length="310" mass="32187">MAACLPAAAQADYPTKPIRLVLPYPAGGSTDGIARLVADGMSRRLGQQMVIDNRPGAAGNIASDLVAKAAPDGYTLLLGFNTALTVTPGLSPNLTFNVQKDFVPITELADGQYILVVNPELPVKNVAELVAYAKENPGKISFSSGGLGSSHHLSAELFMAMTGTKLTHLSYKGGGPAATAVLGNEAQMVFGSVATTVPHIQAGKMRAIATTGLQRFPALPDVPTLDESGLKGFDVGTWYGLLAPAGTPQPIIDRLQQAASAAVNEDSAKSGLALMGLRPIGGSGKDFNDLIVRETATWARIIKEAGIKLQ</sequence>
<evidence type="ECO:0000256" key="1">
    <source>
        <dbReference type="ARBA" id="ARBA00006987"/>
    </source>
</evidence>
<dbReference type="InterPro" id="IPR005064">
    <property type="entry name" value="BUG"/>
</dbReference>
<dbReference type="PANTHER" id="PTHR42928">
    <property type="entry name" value="TRICARBOXYLATE-BINDING PROTEIN"/>
    <property type="match status" value="1"/>
</dbReference>